<name>A0A6A5R4L2_9PLEO</name>
<evidence type="ECO:0000313" key="2">
    <source>
        <dbReference type="Proteomes" id="UP000800082"/>
    </source>
</evidence>
<dbReference type="AlphaFoldDB" id="A0A6A5R4L2"/>
<dbReference type="EMBL" id="ML979011">
    <property type="protein sequence ID" value="KAF1923045.1"/>
    <property type="molecule type" value="Genomic_DNA"/>
</dbReference>
<protein>
    <recommendedName>
        <fullName evidence="3">Protein kinase domain-containing protein</fullName>
    </recommendedName>
</protein>
<dbReference type="SUPFAM" id="SSF56112">
    <property type="entry name" value="Protein kinase-like (PK-like)"/>
    <property type="match status" value="1"/>
</dbReference>
<proteinExistence type="predicted"/>
<organism evidence="1 2">
    <name type="scientific">Didymella exigua CBS 183.55</name>
    <dbReference type="NCBI Taxonomy" id="1150837"/>
    <lineage>
        <taxon>Eukaryota</taxon>
        <taxon>Fungi</taxon>
        <taxon>Dikarya</taxon>
        <taxon>Ascomycota</taxon>
        <taxon>Pezizomycotina</taxon>
        <taxon>Dothideomycetes</taxon>
        <taxon>Pleosporomycetidae</taxon>
        <taxon>Pleosporales</taxon>
        <taxon>Pleosporineae</taxon>
        <taxon>Didymellaceae</taxon>
        <taxon>Didymella</taxon>
    </lineage>
</organism>
<evidence type="ECO:0008006" key="3">
    <source>
        <dbReference type="Google" id="ProtNLM"/>
    </source>
</evidence>
<dbReference type="GeneID" id="54352021"/>
<dbReference type="Gene3D" id="1.10.510.10">
    <property type="entry name" value="Transferase(Phosphotransferase) domain 1"/>
    <property type="match status" value="1"/>
</dbReference>
<evidence type="ECO:0000313" key="1">
    <source>
        <dbReference type="EMBL" id="KAF1923045.1"/>
    </source>
</evidence>
<dbReference type="InterPro" id="IPR011009">
    <property type="entry name" value="Kinase-like_dom_sf"/>
</dbReference>
<gene>
    <name evidence="1" type="ORF">M421DRAFT_426283</name>
</gene>
<dbReference type="RefSeq" id="XP_033443298.1">
    <property type="nucleotide sequence ID" value="XM_033594353.1"/>
</dbReference>
<reference evidence="1" key="1">
    <citation type="journal article" date="2020" name="Stud. Mycol.">
        <title>101 Dothideomycetes genomes: a test case for predicting lifestyles and emergence of pathogens.</title>
        <authorList>
            <person name="Haridas S."/>
            <person name="Albert R."/>
            <person name="Binder M."/>
            <person name="Bloem J."/>
            <person name="Labutti K."/>
            <person name="Salamov A."/>
            <person name="Andreopoulos B."/>
            <person name="Baker S."/>
            <person name="Barry K."/>
            <person name="Bills G."/>
            <person name="Bluhm B."/>
            <person name="Cannon C."/>
            <person name="Castanera R."/>
            <person name="Culley D."/>
            <person name="Daum C."/>
            <person name="Ezra D."/>
            <person name="Gonzalez J."/>
            <person name="Henrissat B."/>
            <person name="Kuo A."/>
            <person name="Liang C."/>
            <person name="Lipzen A."/>
            <person name="Lutzoni F."/>
            <person name="Magnuson J."/>
            <person name="Mondo S."/>
            <person name="Nolan M."/>
            <person name="Ohm R."/>
            <person name="Pangilinan J."/>
            <person name="Park H.-J."/>
            <person name="Ramirez L."/>
            <person name="Alfaro M."/>
            <person name="Sun H."/>
            <person name="Tritt A."/>
            <person name="Yoshinaga Y."/>
            <person name="Zwiers L.-H."/>
            <person name="Turgeon B."/>
            <person name="Goodwin S."/>
            <person name="Spatafora J."/>
            <person name="Crous P."/>
            <person name="Grigoriev I."/>
        </authorList>
    </citation>
    <scope>NUCLEOTIDE SEQUENCE</scope>
    <source>
        <strain evidence="1">CBS 183.55</strain>
    </source>
</reference>
<dbReference type="OrthoDB" id="1668230at2759"/>
<accession>A0A6A5R4L2</accession>
<sequence length="97" mass="11130">MSSMPQPDANLFNKRTDMFALGTAIYVMISGQPPFPNLNSAEDEDEVQRRFRECEFPPLETIPAGSVVRKCWMGDNSTVSEIMEDIRRMVDHNLRCF</sequence>
<dbReference type="Proteomes" id="UP000800082">
    <property type="component" value="Unassembled WGS sequence"/>
</dbReference>
<keyword evidence="2" id="KW-1185">Reference proteome</keyword>